<proteinExistence type="predicted"/>
<evidence type="ECO:0000256" key="1">
    <source>
        <dbReference type="SAM" id="MobiDB-lite"/>
    </source>
</evidence>
<dbReference type="Proteomes" id="UP000027195">
    <property type="component" value="Unassembled WGS sequence"/>
</dbReference>
<feature type="region of interest" description="Disordered" evidence="1">
    <location>
        <begin position="1"/>
        <end position="150"/>
    </location>
</feature>
<evidence type="ECO:0000313" key="4">
    <source>
        <dbReference type="Proteomes" id="UP000027195"/>
    </source>
</evidence>
<organism evidence="3 4">
    <name type="scientific">Botryobasidium botryosum (strain FD-172 SS1)</name>
    <dbReference type="NCBI Taxonomy" id="930990"/>
    <lineage>
        <taxon>Eukaryota</taxon>
        <taxon>Fungi</taxon>
        <taxon>Dikarya</taxon>
        <taxon>Basidiomycota</taxon>
        <taxon>Agaricomycotina</taxon>
        <taxon>Agaricomycetes</taxon>
        <taxon>Cantharellales</taxon>
        <taxon>Botryobasidiaceae</taxon>
        <taxon>Botryobasidium</taxon>
    </lineage>
</organism>
<feature type="compositionally biased region" description="Pro residues" evidence="1">
    <location>
        <begin position="91"/>
        <end position="119"/>
    </location>
</feature>
<evidence type="ECO:0000259" key="2">
    <source>
        <dbReference type="Pfam" id="PF20415"/>
    </source>
</evidence>
<dbReference type="STRING" id="930990.A0A067MSG0"/>
<sequence length="440" mass="47884">MYFTSGRRPPSPDAVVPNLYPQDHRSYSPNPSESTRTSDDWIMGPWPAAAPDARHHYGGAGGGPPDGGRAPRGSRRPSLSASKSDYFQQSQPPPANYPPPPSNYPPRHPDYPPPPPANYPPQAFARDPRDPYQYGYAPATPRTPAGAGHLPGAPGGYPGMAYGAPYPPAPYGPPQTPYMAPQTPYSYPPQTPYTGHGHPAAAAPYLQPMMTPYLAPQGFPAFASVIPPGPPPMEKLERPTEAECHFDKWHAGADYSPVLDIPTHLVLKCSLALNPLLIPPTEEEAPPPLHFDMLLPDKEIKVNGEDPPADWAAQLATFPRVAHLRFIAAPTPWTIDVHNPAGVTVGDIVKKFSQAFGLGVGRKDWERLPKELQEDIGEVYTTNRDRDGRPPGVRRIDYLKSKRMFLGLVQDEALVTERLGPTFSAATYVIKLGTAPEPPL</sequence>
<name>A0A067MSG0_BOTB1</name>
<dbReference type="EMBL" id="KL198021">
    <property type="protein sequence ID" value="KDQ18678.1"/>
    <property type="molecule type" value="Genomic_DNA"/>
</dbReference>
<dbReference type="HOGENOM" id="CLU_622548_0_0_1"/>
<dbReference type="Pfam" id="PF20415">
    <property type="entry name" value="DUF6699"/>
    <property type="match status" value="1"/>
</dbReference>
<dbReference type="InParanoid" id="A0A067MSG0"/>
<feature type="domain" description="DUF6699" evidence="2">
    <location>
        <begin position="289"/>
        <end position="411"/>
    </location>
</feature>
<reference evidence="4" key="1">
    <citation type="journal article" date="2014" name="Proc. Natl. Acad. Sci. U.S.A.">
        <title>Extensive sampling of basidiomycete genomes demonstrates inadequacy of the white-rot/brown-rot paradigm for wood decay fungi.</title>
        <authorList>
            <person name="Riley R."/>
            <person name="Salamov A.A."/>
            <person name="Brown D.W."/>
            <person name="Nagy L.G."/>
            <person name="Floudas D."/>
            <person name="Held B.W."/>
            <person name="Levasseur A."/>
            <person name="Lombard V."/>
            <person name="Morin E."/>
            <person name="Otillar R."/>
            <person name="Lindquist E.A."/>
            <person name="Sun H."/>
            <person name="LaButti K.M."/>
            <person name="Schmutz J."/>
            <person name="Jabbour D."/>
            <person name="Luo H."/>
            <person name="Baker S.E."/>
            <person name="Pisabarro A.G."/>
            <person name="Walton J.D."/>
            <person name="Blanchette R.A."/>
            <person name="Henrissat B."/>
            <person name="Martin F."/>
            <person name="Cullen D."/>
            <person name="Hibbett D.S."/>
            <person name="Grigoriev I.V."/>
        </authorList>
    </citation>
    <scope>NUCLEOTIDE SEQUENCE [LARGE SCALE GENOMIC DNA]</scope>
    <source>
        <strain evidence="4">FD-172 SS1</strain>
    </source>
</reference>
<dbReference type="AlphaFoldDB" id="A0A067MSG0"/>
<gene>
    <name evidence="3" type="ORF">BOTBODRAFT_185201</name>
</gene>
<protein>
    <recommendedName>
        <fullName evidence="2">DUF6699 domain-containing protein</fullName>
    </recommendedName>
</protein>
<feature type="compositionally biased region" description="Low complexity" evidence="1">
    <location>
        <begin position="134"/>
        <end position="150"/>
    </location>
</feature>
<accession>A0A067MSG0</accession>
<dbReference type="InterPro" id="IPR046522">
    <property type="entry name" value="DUF6699"/>
</dbReference>
<evidence type="ECO:0000313" key="3">
    <source>
        <dbReference type="EMBL" id="KDQ18678.1"/>
    </source>
</evidence>
<dbReference type="OrthoDB" id="21474at2759"/>
<keyword evidence="4" id="KW-1185">Reference proteome</keyword>